<dbReference type="EMBL" id="LZYE01000383">
    <property type="protein sequence ID" value="OFC28450.1"/>
    <property type="molecule type" value="Genomic_DNA"/>
</dbReference>
<evidence type="ECO:0000313" key="1">
    <source>
        <dbReference type="EMBL" id="OFC28450.1"/>
    </source>
</evidence>
<evidence type="ECO:0000313" key="2">
    <source>
        <dbReference type="Proteomes" id="UP000175616"/>
    </source>
</evidence>
<comment type="caution">
    <text evidence="1">The sequence shown here is derived from an EMBL/GenBank/DDBJ whole genome shotgun (WGS) entry which is preliminary data.</text>
</comment>
<name>A0A1E7YIN9_9PROT</name>
<gene>
    <name evidence="1" type="ORF">BAE27_15490</name>
</gene>
<accession>A0A1E7YIN9</accession>
<dbReference type="Proteomes" id="UP000175616">
    <property type="component" value="Unassembled WGS sequence"/>
</dbReference>
<dbReference type="RefSeq" id="WP_070114518.1">
    <property type="nucleotide sequence ID" value="NZ_LZYE01000383.1"/>
</dbReference>
<protein>
    <submittedName>
        <fullName evidence="1">Uncharacterized protein</fullName>
    </submittedName>
</protein>
<proteinExistence type="predicted"/>
<reference evidence="1 2" key="1">
    <citation type="submission" date="2016-06" db="EMBL/GenBank/DDBJ databases">
        <title>Gene turnover analysis identifies the evolutionary adaptation of the extremophile Acidithiobacillus caldus.</title>
        <authorList>
            <person name="Zhang X."/>
        </authorList>
    </citation>
    <scope>NUCLEOTIDE SEQUENCE [LARGE SCALE GENOMIC DNA]</scope>
    <source>
        <strain evidence="1 2">DX</strain>
    </source>
</reference>
<organism evidence="1 2">
    <name type="scientific">Acidithiobacillus caldus</name>
    <dbReference type="NCBI Taxonomy" id="33059"/>
    <lineage>
        <taxon>Bacteria</taxon>
        <taxon>Pseudomonadati</taxon>
        <taxon>Pseudomonadota</taxon>
        <taxon>Acidithiobacillia</taxon>
        <taxon>Acidithiobacillales</taxon>
        <taxon>Acidithiobacillaceae</taxon>
        <taxon>Acidithiobacillus</taxon>
    </lineage>
</organism>
<sequence length="70" mass="8309">MNRTQQDYLFQSFRELFDPANDAPITQWGIEVQDGWYVIIAQMCSDLEALQRTRQSALPKIRQIKGRFQF</sequence>
<dbReference type="AlphaFoldDB" id="A0A1E7YIN9"/>